<evidence type="ECO:0000313" key="2">
    <source>
        <dbReference type="EMBL" id="MBR7831501.1"/>
    </source>
</evidence>
<dbReference type="Proteomes" id="UP000676325">
    <property type="component" value="Unassembled WGS sequence"/>
</dbReference>
<accession>A0A941EHR0</accession>
<feature type="domain" description="DUF4232" evidence="1">
    <location>
        <begin position="15"/>
        <end position="147"/>
    </location>
</feature>
<reference evidence="2" key="1">
    <citation type="submission" date="2021-04" db="EMBL/GenBank/DDBJ databases">
        <title>Genome based classification of Actinospica acidithermotolerans sp. nov., an actinobacterium isolated from an Indonesian hot spring.</title>
        <authorList>
            <person name="Kusuma A.B."/>
            <person name="Putra K.E."/>
            <person name="Nafisah S."/>
            <person name="Loh J."/>
            <person name="Nouioui I."/>
            <person name="Goodfellow M."/>
        </authorList>
    </citation>
    <scope>NUCLEOTIDE SEQUENCE</scope>
    <source>
        <strain evidence="2">MGRD01-02</strain>
    </source>
</reference>
<feature type="non-terminal residue" evidence="2">
    <location>
        <position position="1"/>
    </location>
</feature>
<dbReference type="EMBL" id="JAGSOH010000293">
    <property type="protein sequence ID" value="MBR7831501.1"/>
    <property type="molecule type" value="Genomic_DNA"/>
</dbReference>
<dbReference type="Pfam" id="PF14016">
    <property type="entry name" value="DUF4232"/>
    <property type="match status" value="1"/>
</dbReference>
<evidence type="ECO:0000313" key="3">
    <source>
        <dbReference type="Proteomes" id="UP000676325"/>
    </source>
</evidence>
<keyword evidence="3" id="KW-1185">Reference proteome</keyword>
<dbReference type="InterPro" id="IPR025326">
    <property type="entry name" value="DUF4232"/>
</dbReference>
<name>A0A941EHR0_9ACTN</name>
<proteinExistence type="predicted"/>
<dbReference type="AlphaFoldDB" id="A0A941EHR0"/>
<gene>
    <name evidence="2" type="ORF">KDK95_34750</name>
</gene>
<sequence length="150" mass="15347">GEAAGSSDSLGAANLRRYAPAVATRTQELTLTFTNVSRGQCTLSGYPSVDFLRGGVRGPLSAPDVFATSPSVVDVRLSPGQAASSQITFTANGSGNPHGSRCDQVVAVRVYAPGSTTALGSAVRDTTGHRLPSFYVCGHKVVVHAVQGGE</sequence>
<comment type="caution">
    <text evidence="2">The sequence shown here is derived from an EMBL/GenBank/DDBJ whole genome shotgun (WGS) entry which is preliminary data.</text>
</comment>
<protein>
    <submittedName>
        <fullName evidence="2">DUF4232 domain-containing protein</fullName>
    </submittedName>
</protein>
<organism evidence="2 3">
    <name type="scientific">Actinospica acidithermotolerans</name>
    <dbReference type="NCBI Taxonomy" id="2828514"/>
    <lineage>
        <taxon>Bacteria</taxon>
        <taxon>Bacillati</taxon>
        <taxon>Actinomycetota</taxon>
        <taxon>Actinomycetes</taxon>
        <taxon>Catenulisporales</taxon>
        <taxon>Actinospicaceae</taxon>
        <taxon>Actinospica</taxon>
    </lineage>
</organism>
<evidence type="ECO:0000259" key="1">
    <source>
        <dbReference type="Pfam" id="PF14016"/>
    </source>
</evidence>